<dbReference type="EMBL" id="PNEN01000528">
    <property type="protein sequence ID" value="PPJ55982.1"/>
    <property type="molecule type" value="Genomic_DNA"/>
</dbReference>
<feature type="region of interest" description="Disordered" evidence="1">
    <location>
        <begin position="59"/>
        <end position="85"/>
    </location>
</feature>
<protein>
    <submittedName>
        <fullName evidence="2">Uncharacterized protein</fullName>
    </submittedName>
</protein>
<dbReference type="STRING" id="357750.A0A2S6C8C9"/>
<evidence type="ECO:0000256" key="1">
    <source>
        <dbReference type="SAM" id="MobiDB-lite"/>
    </source>
</evidence>
<dbReference type="Gene3D" id="3.40.50.300">
    <property type="entry name" value="P-loop containing nucleotide triphosphate hydrolases"/>
    <property type="match status" value="1"/>
</dbReference>
<dbReference type="AlphaFoldDB" id="A0A2S6C8C9"/>
<dbReference type="OrthoDB" id="3650366at2759"/>
<name>A0A2S6C8C9_9PEZI</name>
<evidence type="ECO:0000313" key="2">
    <source>
        <dbReference type="EMBL" id="PPJ55982.1"/>
    </source>
</evidence>
<organism evidence="2 3">
    <name type="scientific">Cercospora berteroae</name>
    <dbReference type="NCBI Taxonomy" id="357750"/>
    <lineage>
        <taxon>Eukaryota</taxon>
        <taxon>Fungi</taxon>
        <taxon>Dikarya</taxon>
        <taxon>Ascomycota</taxon>
        <taxon>Pezizomycotina</taxon>
        <taxon>Dothideomycetes</taxon>
        <taxon>Dothideomycetidae</taxon>
        <taxon>Mycosphaerellales</taxon>
        <taxon>Mycosphaerellaceae</taxon>
        <taxon>Cercospora</taxon>
    </lineage>
</organism>
<feature type="region of interest" description="Disordered" evidence="1">
    <location>
        <begin position="1"/>
        <end position="43"/>
    </location>
</feature>
<feature type="compositionally biased region" description="Polar residues" evidence="1">
    <location>
        <begin position="59"/>
        <end position="68"/>
    </location>
</feature>
<dbReference type="SUPFAM" id="SSF52540">
    <property type="entry name" value="P-loop containing nucleoside triphosphate hydrolases"/>
    <property type="match status" value="1"/>
</dbReference>
<evidence type="ECO:0000313" key="3">
    <source>
        <dbReference type="Proteomes" id="UP000237631"/>
    </source>
</evidence>
<proteinExistence type="predicted"/>
<dbReference type="Proteomes" id="UP000237631">
    <property type="component" value="Unassembled WGS sequence"/>
</dbReference>
<feature type="compositionally biased region" description="Low complexity" evidence="1">
    <location>
        <begin position="26"/>
        <end position="39"/>
    </location>
</feature>
<comment type="caution">
    <text evidence="2">The sequence shown here is derived from an EMBL/GenBank/DDBJ whole genome shotgun (WGS) entry which is preliminary data.</text>
</comment>
<sequence>MGESARAGQEGGENPTHPEQKHNSNPTLTQPQPQPQHKTLLFHEHPQFALDPHQAITYINSSNNNNEKSPPPPPPTSTPPHPTLIPSHLLLHPNTVPILTFRHPAYIVPSVFKFLVYNTSNSIHSSTSPNQAAEKSHTGISLVTNLRWQRQIYEFYNFHNINRLVVESSSYQTSPTFVRKICTLAGLDPEAAVFEWDAMPEGEQERLDPQVRYLMKTLNDSTGLRVELAKRGGGEDGEEDVDLEVLEGEWKREFGEEAAGFIRREVEKGLEDYRFLRERRVRED</sequence>
<feature type="compositionally biased region" description="Pro residues" evidence="1">
    <location>
        <begin position="69"/>
        <end position="83"/>
    </location>
</feature>
<keyword evidence="3" id="KW-1185">Reference proteome</keyword>
<dbReference type="InterPro" id="IPR027417">
    <property type="entry name" value="P-loop_NTPase"/>
</dbReference>
<gene>
    <name evidence="2" type="ORF">CBER1_03564</name>
</gene>
<accession>A0A2S6C8C9</accession>
<reference evidence="3" key="1">
    <citation type="journal article" date="2017" name="bioRxiv">
        <title>Conservation of a gene cluster reveals novel cercosporin biosynthetic mechanisms and extends production to the genus Colletotrichum.</title>
        <authorList>
            <person name="de Jonge R."/>
            <person name="Ebert M.K."/>
            <person name="Huitt-Roehl C.R."/>
            <person name="Pal P."/>
            <person name="Suttle J.C."/>
            <person name="Spanner R.E."/>
            <person name="Neubauer J.D."/>
            <person name="Jurick W.M.II."/>
            <person name="Stott K.A."/>
            <person name="Secor G.A."/>
            <person name="Thomma B.P.H.J."/>
            <person name="Van de Peer Y."/>
            <person name="Townsend C.A."/>
            <person name="Bolton M.D."/>
        </authorList>
    </citation>
    <scope>NUCLEOTIDE SEQUENCE [LARGE SCALE GENOMIC DNA]</scope>
    <source>
        <strain evidence="3">CBS538.71</strain>
    </source>
</reference>